<comment type="caution">
    <text evidence="1">The sequence shown here is derived from an EMBL/GenBank/DDBJ whole genome shotgun (WGS) entry which is preliminary data.</text>
</comment>
<accession>A0ACC2CN19</accession>
<dbReference type="EMBL" id="CM055100">
    <property type="protein sequence ID" value="KAJ7543308.1"/>
    <property type="molecule type" value="Genomic_DNA"/>
</dbReference>
<reference evidence="2" key="1">
    <citation type="journal article" date="2024" name="Proc. Natl. Acad. Sci. U.S.A.">
        <title>Extraordinary preservation of gene collinearity over three hundred million years revealed in homosporous lycophytes.</title>
        <authorList>
            <person name="Li C."/>
            <person name="Wickell D."/>
            <person name="Kuo L.Y."/>
            <person name="Chen X."/>
            <person name="Nie B."/>
            <person name="Liao X."/>
            <person name="Peng D."/>
            <person name="Ji J."/>
            <person name="Jenkins J."/>
            <person name="Williams M."/>
            <person name="Shu S."/>
            <person name="Plott C."/>
            <person name="Barry K."/>
            <person name="Rajasekar S."/>
            <person name="Grimwood J."/>
            <person name="Han X."/>
            <person name="Sun S."/>
            <person name="Hou Z."/>
            <person name="He W."/>
            <person name="Dai G."/>
            <person name="Sun C."/>
            <person name="Schmutz J."/>
            <person name="Leebens-Mack J.H."/>
            <person name="Li F.W."/>
            <person name="Wang L."/>
        </authorList>
    </citation>
    <scope>NUCLEOTIDE SEQUENCE [LARGE SCALE GENOMIC DNA]</scope>
    <source>
        <strain evidence="2">cv. PW_Plant_1</strain>
    </source>
</reference>
<gene>
    <name evidence="1" type="ORF">O6H91_09G032500</name>
</gene>
<protein>
    <submittedName>
        <fullName evidence="1">Uncharacterized protein</fullName>
    </submittedName>
</protein>
<evidence type="ECO:0000313" key="1">
    <source>
        <dbReference type="EMBL" id="KAJ7543308.1"/>
    </source>
</evidence>
<sequence>MRKIGGSSTTAAHIPYCWSERATFPSPAPWLWPSDPQSTWFPPLWIERVFFAKWVILHKKYSSASVTVKSLLNLGALVLHNVDATVMAASKVLNGRLFDRIVYNFPHAGFFGSEDRKDVIRKHRLLMRKFFENAAKMLVPGGEVHVSHKDHGPYKKWKLAKQASKGCLELKESVKFDPADFPGYVNRRGDGVNSGKPFALGACRTFKFVYSAMLAAIGAFPIFSPSMLPAEGFYEEANQKELSQSGKRRLKPHLKDQECRASVRQRTETGWQETFFFRRSSVQVPVALSPGNFFGDFLSRPPAIVRRFKPYPPALPSPQSAPVMHHASRKLVLIHPSTQQQLFTLGHCNINIQSCTPVRLVQTPMAHQSQHIVVQQHSSMPQPLPLRLL</sequence>
<proteinExistence type="predicted"/>
<evidence type="ECO:0000313" key="2">
    <source>
        <dbReference type="Proteomes" id="UP001162992"/>
    </source>
</evidence>
<organism evidence="1 2">
    <name type="scientific">Diphasiastrum complanatum</name>
    <name type="common">Issler's clubmoss</name>
    <name type="synonym">Lycopodium complanatum</name>
    <dbReference type="NCBI Taxonomy" id="34168"/>
    <lineage>
        <taxon>Eukaryota</taxon>
        <taxon>Viridiplantae</taxon>
        <taxon>Streptophyta</taxon>
        <taxon>Embryophyta</taxon>
        <taxon>Tracheophyta</taxon>
        <taxon>Lycopodiopsida</taxon>
        <taxon>Lycopodiales</taxon>
        <taxon>Lycopodiaceae</taxon>
        <taxon>Lycopodioideae</taxon>
        <taxon>Diphasiastrum</taxon>
    </lineage>
</organism>
<name>A0ACC2CN19_DIPCM</name>
<keyword evidence="2" id="KW-1185">Reference proteome</keyword>
<dbReference type="Proteomes" id="UP001162992">
    <property type="component" value="Chromosome 9"/>
</dbReference>